<dbReference type="RefSeq" id="WP_116061207.1">
    <property type="nucleotide sequence ID" value="NZ_QRDZ01000009.1"/>
</dbReference>
<organism evidence="1 2">
    <name type="scientific">Cohnella phaseoli</name>
    <dbReference type="NCBI Taxonomy" id="456490"/>
    <lineage>
        <taxon>Bacteria</taxon>
        <taxon>Bacillati</taxon>
        <taxon>Bacillota</taxon>
        <taxon>Bacilli</taxon>
        <taxon>Bacillales</taxon>
        <taxon>Paenibacillaceae</taxon>
        <taxon>Cohnella</taxon>
    </lineage>
</organism>
<gene>
    <name evidence="1" type="ORF">DFP98_109212</name>
</gene>
<dbReference type="AlphaFoldDB" id="A0A3D9JU06"/>
<keyword evidence="2" id="KW-1185">Reference proteome</keyword>
<reference evidence="1 2" key="1">
    <citation type="submission" date="2018-07" db="EMBL/GenBank/DDBJ databases">
        <title>Genomic Encyclopedia of Type Strains, Phase III (KMG-III): the genomes of soil and plant-associated and newly described type strains.</title>
        <authorList>
            <person name="Whitman W."/>
        </authorList>
    </citation>
    <scope>NUCLEOTIDE SEQUENCE [LARGE SCALE GENOMIC DNA]</scope>
    <source>
        <strain evidence="1 2">CECT 7287</strain>
    </source>
</reference>
<evidence type="ECO:0000313" key="1">
    <source>
        <dbReference type="EMBL" id="RED77601.1"/>
    </source>
</evidence>
<dbReference type="Proteomes" id="UP000256977">
    <property type="component" value="Unassembled WGS sequence"/>
</dbReference>
<evidence type="ECO:0000313" key="2">
    <source>
        <dbReference type="Proteomes" id="UP000256977"/>
    </source>
</evidence>
<sequence>MTDNEQTEYTVEYQDRYGVVYYRNVQATDIADAKARIQQMLPDVTIRAVTSIPTIAANP</sequence>
<proteinExistence type="predicted"/>
<name>A0A3D9JU06_9BACL</name>
<dbReference type="OrthoDB" id="2680178at2"/>
<comment type="caution">
    <text evidence="1">The sequence shown here is derived from an EMBL/GenBank/DDBJ whole genome shotgun (WGS) entry which is preliminary data.</text>
</comment>
<dbReference type="EMBL" id="QRDZ01000009">
    <property type="protein sequence ID" value="RED77601.1"/>
    <property type="molecule type" value="Genomic_DNA"/>
</dbReference>
<accession>A0A3D9JU06</accession>
<protein>
    <submittedName>
        <fullName evidence="1">Uncharacterized protein</fullName>
    </submittedName>
</protein>